<reference evidence="2 3" key="1">
    <citation type="journal article" date="2022" name="Front. Cell. Infect. Microbiol.">
        <title>The Genomes of Two Strains of Taenia crassiceps the Animal Model for the Study of Human Cysticercosis.</title>
        <authorList>
            <person name="Bobes R.J."/>
            <person name="Estrada K."/>
            <person name="Rios-Valencia D.G."/>
            <person name="Calderon-Gallegos A."/>
            <person name="de la Torre P."/>
            <person name="Carrero J.C."/>
            <person name="Sanchez-Flores A."/>
            <person name="Laclette J.P."/>
        </authorList>
    </citation>
    <scope>NUCLEOTIDE SEQUENCE [LARGE SCALE GENOMIC DNA]</scope>
    <source>
        <strain evidence="2">WFUcys</strain>
    </source>
</reference>
<feature type="transmembrane region" description="Helical" evidence="1">
    <location>
        <begin position="37"/>
        <end position="57"/>
    </location>
</feature>
<evidence type="ECO:0000313" key="3">
    <source>
        <dbReference type="Proteomes" id="UP001651158"/>
    </source>
</evidence>
<proteinExistence type="inferred from homology"/>
<feature type="transmembrane region" description="Helical" evidence="1">
    <location>
        <begin position="108"/>
        <end position="128"/>
    </location>
</feature>
<comment type="subcellular location">
    <subcellularLocation>
        <location evidence="1">Membrane</location>
        <topology evidence="1">Multi-pass membrane protein</topology>
    </subcellularLocation>
</comment>
<name>A0ABR4QQW1_9CEST</name>
<feature type="transmembrane region" description="Helical" evidence="1">
    <location>
        <begin position="77"/>
        <end position="96"/>
    </location>
</feature>
<accession>A0ABR4QQW1</accession>
<keyword evidence="3" id="KW-1185">Reference proteome</keyword>
<protein>
    <recommendedName>
        <fullName evidence="1">Oligosaccharyltransferase complex subunit</fullName>
    </recommendedName>
</protein>
<comment type="function">
    <text evidence="1">Specific component of the STT3A-containing form of the oligosaccharyl transferase (OST) complex that catalyzes the initial transfer of a defined glycan (Glc(3)Man(9)GlcNAc(2) in eukaryotes) from the lipid carrier dolichol-pyrophosphate to an asparagine residue within an Asn-X-Ser/Thr consensus motif in nascent polypeptide chains, the first step in protein N-glycosylation. N-glycosylation occurs cotranslationally and the complex associates with the Sec61 complex at the channel-forming translocon complex that mediates protein translocation across the endoplasmic reticulum (ER). All subunits are required for a maximal enzyme activity.</text>
</comment>
<dbReference type="Proteomes" id="UP001651158">
    <property type="component" value="Unassembled WGS sequence"/>
</dbReference>
<gene>
    <name evidence="2" type="ORF">TcWFU_005019</name>
</gene>
<comment type="caution">
    <text evidence="2">The sequence shown here is derived from an EMBL/GenBank/DDBJ whole genome shotgun (WGS) entry which is preliminary data.</text>
</comment>
<sequence length="133" mass="15150">MDTCHSQASWMDCVLRSIFAILECPKIRVKKISWVQLPSRMTVFAFVLSTYFLVTGVSERKPTPEEIRDHQYIMEGLLCSFMFTLGAIGFILLDVVNESKMTKLTRTIMLSLSVACIVVSFVSVRAFMKIKMP</sequence>
<keyword evidence="1" id="KW-1133">Transmembrane helix</keyword>
<dbReference type="PANTHER" id="PTHR13160:SF4">
    <property type="entry name" value="OLIGOSACCHARYLTRANSFERASE COMPLEX SUBUNIT OSTC"/>
    <property type="match status" value="1"/>
</dbReference>
<comment type="subunit">
    <text evidence="1">Component of the oligosaccharyltransferase (OST) complex.</text>
</comment>
<evidence type="ECO:0000256" key="1">
    <source>
        <dbReference type="RuleBase" id="RU366060"/>
    </source>
</evidence>
<keyword evidence="1" id="KW-0812">Transmembrane</keyword>
<keyword evidence="1" id="KW-0472">Membrane</keyword>
<dbReference type="PANTHER" id="PTHR13160">
    <property type="entry name" value="OLIGOSACCHARYLTRANSFERASE COMPLEX SUBUNIT OSTC"/>
    <property type="match status" value="1"/>
</dbReference>
<dbReference type="EMBL" id="JAKROA010000001">
    <property type="protein sequence ID" value="KAL5112071.1"/>
    <property type="molecule type" value="Genomic_DNA"/>
</dbReference>
<dbReference type="InterPro" id="IPR042416">
    <property type="entry name" value="OSTC"/>
</dbReference>
<comment type="similarity">
    <text evidence="1">Belongs to the OSTC family.</text>
</comment>
<organism evidence="2 3">
    <name type="scientific">Taenia crassiceps</name>
    <dbReference type="NCBI Taxonomy" id="6207"/>
    <lineage>
        <taxon>Eukaryota</taxon>
        <taxon>Metazoa</taxon>
        <taxon>Spiralia</taxon>
        <taxon>Lophotrochozoa</taxon>
        <taxon>Platyhelminthes</taxon>
        <taxon>Cestoda</taxon>
        <taxon>Eucestoda</taxon>
        <taxon>Cyclophyllidea</taxon>
        <taxon>Taeniidae</taxon>
        <taxon>Taenia</taxon>
    </lineage>
</organism>
<evidence type="ECO:0000313" key="2">
    <source>
        <dbReference type="EMBL" id="KAL5112071.1"/>
    </source>
</evidence>